<dbReference type="CDD" id="cd03443">
    <property type="entry name" value="PaaI_thioesterase"/>
    <property type="match status" value="1"/>
</dbReference>
<dbReference type="PANTHER" id="PTHR43240">
    <property type="entry name" value="1,4-DIHYDROXY-2-NAPHTHOYL-COA THIOESTERASE 1"/>
    <property type="match status" value="1"/>
</dbReference>
<dbReference type="GO" id="GO:0005829">
    <property type="term" value="C:cytosol"/>
    <property type="evidence" value="ECO:0007669"/>
    <property type="project" value="TreeGrafter"/>
</dbReference>
<dbReference type="SUPFAM" id="SSF54637">
    <property type="entry name" value="Thioesterase/thiol ester dehydrase-isomerase"/>
    <property type="match status" value="1"/>
</dbReference>
<gene>
    <name evidence="4" type="ORF">Nstercoris_00117</name>
</gene>
<protein>
    <submittedName>
        <fullName evidence="4">1,4-dihydroxy-2-naphthoyl-CoA hydrolase</fullName>
    </submittedName>
</protein>
<dbReference type="NCBIfam" id="TIGR00369">
    <property type="entry name" value="unchar_dom_1"/>
    <property type="match status" value="1"/>
</dbReference>
<dbReference type="EMBL" id="AP019755">
    <property type="protein sequence ID" value="BBL33891.1"/>
    <property type="molecule type" value="Genomic_DNA"/>
</dbReference>
<dbReference type="Proteomes" id="UP000316473">
    <property type="component" value="Chromosome"/>
</dbReference>
<feature type="domain" description="Thioesterase" evidence="3">
    <location>
        <begin position="55"/>
        <end position="128"/>
    </location>
</feature>
<dbReference type="Pfam" id="PF03061">
    <property type="entry name" value="4HBT"/>
    <property type="match status" value="1"/>
</dbReference>
<dbReference type="KEGG" id="nst:Nstercoris_00117"/>
<proteinExistence type="inferred from homology"/>
<dbReference type="PANTHER" id="PTHR43240:SF5">
    <property type="entry name" value="1,4-DIHYDROXY-2-NAPHTHOYL-COA THIOESTERASE 1"/>
    <property type="match status" value="1"/>
</dbReference>
<keyword evidence="2 4" id="KW-0378">Hydrolase</keyword>
<keyword evidence="5" id="KW-1185">Reference proteome</keyword>
<dbReference type="InterPro" id="IPR003736">
    <property type="entry name" value="PAAI_dom"/>
</dbReference>
<reference evidence="4 5" key="1">
    <citation type="submission" date="2019-06" db="EMBL/GenBank/DDBJ databases">
        <title>Nitrosomonas stercoris KYUHI-S whole genome shotgun sequence.</title>
        <authorList>
            <person name="Nakagawa T."/>
            <person name="Tsuchiya Y."/>
            <person name="Takahashi R."/>
        </authorList>
    </citation>
    <scope>NUCLEOTIDE SEQUENCE [LARGE SCALE GENOMIC DNA]</scope>
    <source>
        <strain evidence="4 5">KYUHI-S</strain>
    </source>
</reference>
<dbReference type="Gene3D" id="3.10.129.10">
    <property type="entry name" value="Hotdog Thioesterase"/>
    <property type="match status" value="1"/>
</dbReference>
<comment type="similarity">
    <text evidence="1">Belongs to the thioesterase PaaI family.</text>
</comment>
<evidence type="ECO:0000313" key="4">
    <source>
        <dbReference type="EMBL" id="BBL33891.1"/>
    </source>
</evidence>
<evidence type="ECO:0000256" key="1">
    <source>
        <dbReference type="ARBA" id="ARBA00008324"/>
    </source>
</evidence>
<evidence type="ECO:0000313" key="5">
    <source>
        <dbReference type="Proteomes" id="UP000316473"/>
    </source>
</evidence>
<dbReference type="InterPro" id="IPR029069">
    <property type="entry name" value="HotDog_dom_sf"/>
</dbReference>
<evidence type="ECO:0000256" key="2">
    <source>
        <dbReference type="ARBA" id="ARBA00022801"/>
    </source>
</evidence>
<evidence type="ECO:0000259" key="3">
    <source>
        <dbReference type="Pfam" id="PF03061"/>
    </source>
</evidence>
<accession>A0A4Y1YLJ8</accession>
<dbReference type="InterPro" id="IPR006683">
    <property type="entry name" value="Thioestr_dom"/>
</dbReference>
<sequence>MSSDQAIWFKDYTIDYLEGLRNANMGVYIGIRFVEVGPDFLKASMPVDHRTTQPFGILHGGASCVLSETLGSVSAWMTIDPDRYRAVGITINANHIRAVTTGNVIGVCTPLHVGRRTQVWQTDITEEATGKRVAVSRLTVAIIEQGTLSNQKETVVISK</sequence>
<organism evidence="4 5">
    <name type="scientific">Nitrosomonas stercoris</name>
    <dbReference type="NCBI Taxonomy" id="1444684"/>
    <lineage>
        <taxon>Bacteria</taxon>
        <taxon>Pseudomonadati</taxon>
        <taxon>Pseudomonadota</taxon>
        <taxon>Betaproteobacteria</taxon>
        <taxon>Nitrosomonadales</taxon>
        <taxon>Nitrosomonadaceae</taxon>
        <taxon>Nitrosomonas</taxon>
    </lineage>
</organism>
<name>A0A4Y1YLJ8_9PROT</name>
<dbReference type="GO" id="GO:0061522">
    <property type="term" value="F:1,4-dihydroxy-2-naphthoyl-CoA thioesterase activity"/>
    <property type="evidence" value="ECO:0007669"/>
    <property type="project" value="TreeGrafter"/>
</dbReference>
<dbReference type="AlphaFoldDB" id="A0A4Y1YLJ8"/>